<organism evidence="1 2">
    <name type="scientific">Paenibacillus terreus</name>
    <dbReference type="NCBI Taxonomy" id="1387834"/>
    <lineage>
        <taxon>Bacteria</taxon>
        <taxon>Bacillati</taxon>
        <taxon>Bacillota</taxon>
        <taxon>Bacilli</taxon>
        <taxon>Bacillales</taxon>
        <taxon>Paenibacillaceae</taxon>
        <taxon>Paenibacillus</taxon>
    </lineage>
</organism>
<comment type="caution">
    <text evidence="1">The sequence shown here is derived from an EMBL/GenBank/DDBJ whole genome shotgun (WGS) entry which is preliminary data.</text>
</comment>
<sequence>MAVPVRFGFCQYFLTILNRADALNDGYRKLAVDDFDAMPIFPAQEQAGWPVILPVKKNISR</sequence>
<dbReference type="RefSeq" id="WP_375528494.1">
    <property type="nucleotide sequence ID" value="NZ_JBHILM010000049.1"/>
</dbReference>
<protein>
    <submittedName>
        <fullName evidence="1">Uncharacterized protein</fullName>
    </submittedName>
</protein>
<evidence type="ECO:0000313" key="1">
    <source>
        <dbReference type="EMBL" id="MFB5684828.1"/>
    </source>
</evidence>
<accession>A0ABV5BGJ1</accession>
<gene>
    <name evidence="1" type="ORF">ACE3NQ_28365</name>
</gene>
<evidence type="ECO:0000313" key="2">
    <source>
        <dbReference type="Proteomes" id="UP001580407"/>
    </source>
</evidence>
<dbReference type="EMBL" id="JBHILM010000049">
    <property type="protein sequence ID" value="MFB5684828.1"/>
    <property type="molecule type" value="Genomic_DNA"/>
</dbReference>
<keyword evidence="2" id="KW-1185">Reference proteome</keyword>
<dbReference type="Proteomes" id="UP001580407">
    <property type="component" value="Unassembled WGS sequence"/>
</dbReference>
<name>A0ABV5BGJ1_9BACL</name>
<proteinExistence type="predicted"/>
<reference evidence="1 2" key="1">
    <citation type="submission" date="2024-09" db="EMBL/GenBank/DDBJ databases">
        <authorList>
            <person name="Ruan L."/>
        </authorList>
    </citation>
    <scope>NUCLEOTIDE SEQUENCE [LARGE SCALE GENOMIC DNA]</scope>
    <source>
        <strain evidence="1 2">D33</strain>
    </source>
</reference>